<name>V6DH53_9BACT</name>
<keyword evidence="2 3" id="KW-0040">ANK repeat</keyword>
<evidence type="ECO:0000256" key="2">
    <source>
        <dbReference type="ARBA" id="ARBA00023043"/>
    </source>
</evidence>
<evidence type="ECO:0000256" key="1">
    <source>
        <dbReference type="ARBA" id="ARBA00022737"/>
    </source>
</evidence>
<dbReference type="OrthoDB" id="5657095at2"/>
<feature type="repeat" description="ANK" evidence="3">
    <location>
        <begin position="232"/>
        <end position="264"/>
    </location>
</feature>
<dbReference type="RefSeq" id="WP_023791175.1">
    <property type="nucleotide sequence ID" value="NC_023003.1"/>
</dbReference>
<dbReference type="HOGENOM" id="CLU_000134_57_0_7"/>
<dbReference type="PANTHER" id="PTHR24198">
    <property type="entry name" value="ANKYRIN REPEAT AND PROTEIN KINASE DOMAIN-CONTAINING PROTEIN"/>
    <property type="match status" value="1"/>
</dbReference>
<dbReference type="SUPFAM" id="SSF48403">
    <property type="entry name" value="Ankyrin repeat"/>
    <property type="match status" value="1"/>
</dbReference>
<organism evidence="4 5">
    <name type="scientific">Candidatus Babela massiliensis</name>
    <dbReference type="NCBI Taxonomy" id="673862"/>
    <lineage>
        <taxon>Bacteria</taxon>
        <taxon>Candidatus Babelota</taxon>
        <taxon>Candidatus Babeliae</taxon>
        <taxon>Candidatus Babeliales</taxon>
        <taxon>Candidatus Babeliaceae</taxon>
        <taxon>Candidatus Babela</taxon>
    </lineage>
</organism>
<dbReference type="InterPro" id="IPR002110">
    <property type="entry name" value="Ankyrin_rpt"/>
</dbReference>
<sequence length="300" mass="34325">MKKIISILCVISLFINLNSMAFGYKETNSSMLLSLPDELQLLILKSGLKITILENNILDVFNELSLYLKNILLTCQKYRGFKQDLIKKINKLVKTYLQFFANDIVVDSQERQVDVDEMLASIIIGDYNIQDEIKAAKLIMAGANPNLFVKKERIHSHSCIMPIYDYIPILVMIVQEDKFQKLINLLLYKQANLNVRSTGGYTPLISAIIKGDYNIVEYLISHQVDINAKNELQETALMIAIRMRNLTLVNLLLKSGADIYIKDKYQRDSLYIASVYEQADILSLLNDYKKLKNKGSLSEI</sequence>
<evidence type="ECO:0000313" key="4">
    <source>
        <dbReference type="EMBL" id="CDK30268.1"/>
    </source>
</evidence>
<dbReference type="EMBL" id="HG793133">
    <property type="protein sequence ID" value="CDK30268.1"/>
    <property type="molecule type" value="Genomic_DNA"/>
</dbReference>
<feature type="repeat" description="ANK" evidence="3">
    <location>
        <begin position="199"/>
        <end position="231"/>
    </location>
</feature>
<evidence type="ECO:0000256" key="3">
    <source>
        <dbReference type="PROSITE-ProRule" id="PRU00023"/>
    </source>
</evidence>
<dbReference type="KEGG" id="dpb:BABL1_gene_962"/>
<dbReference type="PROSITE" id="PS50088">
    <property type="entry name" value="ANK_REPEAT"/>
    <property type="match status" value="2"/>
</dbReference>
<dbReference type="GO" id="GO:0005737">
    <property type="term" value="C:cytoplasm"/>
    <property type="evidence" value="ECO:0007669"/>
    <property type="project" value="TreeGrafter"/>
</dbReference>
<proteinExistence type="predicted"/>
<reference evidence="4 5" key="1">
    <citation type="journal article" date="2015" name="Biol. Direct">
        <title>Babela massiliensis, a representative of a widespread bacterial phylum with unusual adaptations to parasitism in amoebae.</title>
        <authorList>
            <person name="Pagnier I."/>
            <person name="Yutin N."/>
            <person name="Croce O."/>
            <person name="Makarova K.S."/>
            <person name="Wolf Y.I."/>
            <person name="Benamar S."/>
            <person name="Raoult D."/>
            <person name="Koonin E.V."/>
            <person name="La Scola B."/>
        </authorList>
    </citation>
    <scope>NUCLEOTIDE SEQUENCE [LARGE SCALE GENOMIC DNA]</scope>
    <source>
        <strain evidence="5">BABL1</strain>
    </source>
</reference>
<dbReference type="SMART" id="SM00248">
    <property type="entry name" value="ANK"/>
    <property type="match status" value="4"/>
</dbReference>
<dbReference type="eggNOG" id="COG0666">
    <property type="taxonomic scope" value="Bacteria"/>
</dbReference>
<dbReference type="PROSITE" id="PS50297">
    <property type="entry name" value="ANK_REP_REGION"/>
    <property type="match status" value="2"/>
</dbReference>
<dbReference type="AlphaFoldDB" id="V6DH53"/>
<keyword evidence="1" id="KW-0677">Repeat</keyword>
<keyword evidence="5" id="KW-1185">Reference proteome</keyword>
<evidence type="ECO:0000313" key="5">
    <source>
        <dbReference type="Proteomes" id="UP000018769"/>
    </source>
</evidence>
<dbReference type="Proteomes" id="UP000018769">
    <property type="component" value="Chromosome I"/>
</dbReference>
<dbReference type="PANTHER" id="PTHR24198:SF165">
    <property type="entry name" value="ANKYRIN REPEAT-CONTAINING PROTEIN-RELATED"/>
    <property type="match status" value="1"/>
</dbReference>
<dbReference type="InterPro" id="IPR036770">
    <property type="entry name" value="Ankyrin_rpt-contain_sf"/>
</dbReference>
<dbReference type="Pfam" id="PF12796">
    <property type="entry name" value="Ank_2"/>
    <property type="match status" value="1"/>
</dbReference>
<dbReference type="Gene3D" id="1.25.40.20">
    <property type="entry name" value="Ankyrin repeat-containing domain"/>
    <property type="match status" value="1"/>
</dbReference>
<gene>
    <name evidence="4" type="ORF">BABL1_gene_962</name>
</gene>
<protein>
    <submittedName>
        <fullName evidence="4">Ankyrin repeats containing protein</fullName>
    </submittedName>
</protein>
<accession>V6DH53</accession>
<dbReference type="STRING" id="673862.BABL1_gene_962"/>